<dbReference type="OrthoDB" id="45588at2759"/>
<comment type="caution">
    <text evidence="1">The sequence shown here is derived from an EMBL/GenBank/DDBJ whole genome shotgun (WGS) entry which is preliminary data.</text>
</comment>
<dbReference type="Proteomes" id="UP001153069">
    <property type="component" value="Unassembled WGS sequence"/>
</dbReference>
<evidence type="ECO:0000313" key="2">
    <source>
        <dbReference type="Proteomes" id="UP001153069"/>
    </source>
</evidence>
<keyword evidence="2" id="KW-1185">Reference proteome</keyword>
<gene>
    <name evidence="1" type="ORF">SEMRO_4117_G352980.1</name>
</gene>
<organism evidence="1 2">
    <name type="scientific">Seminavis robusta</name>
    <dbReference type="NCBI Taxonomy" id="568900"/>
    <lineage>
        <taxon>Eukaryota</taxon>
        <taxon>Sar</taxon>
        <taxon>Stramenopiles</taxon>
        <taxon>Ochrophyta</taxon>
        <taxon>Bacillariophyta</taxon>
        <taxon>Bacillariophyceae</taxon>
        <taxon>Bacillariophycidae</taxon>
        <taxon>Naviculales</taxon>
        <taxon>Naviculaceae</taxon>
        <taxon>Seminavis</taxon>
    </lineage>
</organism>
<accession>A0A9N8HZU3</accession>
<name>A0A9N8HZU3_9STRA</name>
<dbReference type="EMBL" id="CAICTM010004115">
    <property type="protein sequence ID" value="CAB9531852.1"/>
    <property type="molecule type" value="Genomic_DNA"/>
</dbReference>
<sequence length="401" mass="43875">MLQQLPPILAAAWSASQPWPVTVTRDPLHYRPLEEMAKIRQQQQSTDNNLLLLPQSPVDLLDELTTSSSLITIDVDNPFLRTAIGLLYLSRQGFVDECHSLVTPLSWADATAVGFGPPDPSTDAEVTATYAHCLVHRWEGSHVAIRKEMESLLGISDAPSSETVQTIKEPLSSEAIEAGRTWFEEWIKSDLPDGGWEPRALNELCKTLEGLRNPDDPMAEFGSRAAQLECDVLIQYCLEKAGYVVPEPQSRTKTNAPQAKDTTICDEDRDTALRAAGRVSSAHSNAFQQNGIIIIRNALIDGPETVSSAAVACRLMGAPACRNFEQDDGSPSAYVYYTDQTETVGEFDLAPGDLLVSSFERISSHQASLVTWKGAYVACSAEDNNAVYRDTLFGTRGETPT</sequence>
<protein>
    <submittedName>
        <fullName evidence="1">Uncharacterized protein</fullName>
    </submittedName>
</protein>
<evidence type="ECO:0000313" key="1">
    <source>
        <dbReference type="EMBL" id="CAB9531852.1"/>
    </source>
</evidence>
<dbReference type="AlphaFoldDB" id="A0A9N8HZU3"/>
<feature type="non-terminal residue" evidence="1">
    <location>
        <position position="1"/>
    </location>
</feature>
<reference evidence="1" key="1">
    <citation type="submission" date="2020-06" db="EMBL/GenBank/DDBJ databases">
        <authorList>
            <consortium name="Plant Systems Biology data submission"/>
        </authorList>
    </citation>
    <scope>NUCLEOTIDE SEQUENCE</scope>
    <source>
        <strain evidence="1">D6</strain>
    </source>
</reference>
<proteinExistence type="predicted"/>